<dbReference type="EMBL" id="LCZI01000816">
    <property type="protein sequence ID" value="KKZ64262.1"/>
    <property type="molecule type" value="Genomic_DNA"/>
</dbReference>
<evidence type="ECO:0000313" key="2">
    <source>
        <dbReference type="Proteomes" id="UP000034164"/>
    </source>
</evidence>
<dbReference type="AlphaFoldDB" id="A0A0G2I0Y2"/>
<evidence type="ECO:0000313" key="1">
    <source>
        <dbReference type="EMBL" id="KKZ64262.1"/>
    </source>
</evidence>
<reference evidence="2" key="1">
    <citation type="journal article" date="2015" name="PLoS Genet.">
        <title>The dynamic genome and transcriptome of the human fungal pathogen Blastomyces and close relative Emmonsia.</title>
        <authorList>
            <person name="Munoz J.F."/>
            <person name="Gauthier G.M."/>
            <person name="Desjardins C.A."/>
            <person name="Gallo J.E."/>
            <person name="Holder J."/>
            <person name="Sullivan T.D."/>
            <person name="Marty A.J."/>
            <person name="Carmen J.C."/>
            <person name="Chen Z."/>
            <person name="Ding L."/>
            <person name="Gujja S."/>
            <person name="Magrini V."/>
            <person name="Misas E."/>
            <person name="Mitreva M."/>
            <person name="Priest M."/>
            <person name="Saif S."/>
            <person name="Whiston E.A."/>
            <person name="Young S."/>
            <person name="Zeng Q."/>
            <person name="Goldman W.E."/>
            <person name="Mardis E.R."/>
            <person name="Taylor J.W."/>
            <person name="McEwen J.G."/>
            <person name="Clay O.K."/>
            <person name="Klein B.S."/>
            <person name="Cuomo C.A."/>
        </authorList>
    </citation>
    <scope>NUCLEOTIDE SEQUENCE [LARGE SCALE GENOMIC DNA]</scope>
    <source>
        <strain evidence="2">UAMH 3008</strain>
    </source>
</reference>
<sequence>MSVTLNFKPNRKGWPSYGIPEELFACIAAYVSRQDICNLRLVNKEFAFKLQQVLFHTIVVPFGPTLYSFDETLAEKIDTFEILGSCVSRFGLSFEIDQVNLFDPPKKTYNNAVKTFWGEYEWPKPNYVKYDSLRRIEEVGDQVERMRRAFETLTNVSEFALSFDTGYGWLNPPTLLDETLRFEGKHGVFGARLSQEDIPRQRRPLPSAPREKCVASISSESLKEYLESILPGWAFKKLYPFSYTASEGYSASPRFVARNRQLEIDPTIERGRTYGDDRAKGDCQLYPRNPTREHTEWLLETSWAAQAILGSCICAVIDAEKSFQRVHTLNLSSISSGLLSNFNRSQFFEAFPCLTTIILLVIPDWKESDASWDSQNPIRYVDPSTASTMLTRLLDKVISPLVRLERLTIGYVGGGEHAKGKFCRNQHILPAPITYFAHDAANGRLPESPLTFPHIKKLTFENCWFSPLLLVQFLEASYRTPLECLKFDSCSLTAVPGALPRPYVSNMVHPSCIREEYFLQGPRQGTWSDIINQFTPALSLSEQMASMGLRDSPPPRGNVPFSLKRLEFVSCGYVRLAPFFNQNNLVVPYFPTDQILSVSRLFSTNPAQGFPANILVGPPPHLNPIPLAVLQNGGPGWPNAQNPPAATVPVNPPLGAPPSLVPHPAIMQPVHFATIPPGPPLYTLITQQYPALSGPAPVPPATVQQAGNAITLPPGQHIQAHVTHQNATLAALPPGPIAHVMHVPALQAPAASSEDSSEGHSYIDCRLLGTIVQCIGGDEEQILECAFGMTLGWDDAEKQQEVLDDGFKKGGAGRFSGIIVEPDRGFSERRFSARPFYYWDVPDLRRFLQDE</sequence>
<accession>A0A0G2I0Y2</accession>
<comment type="caution">
    <text evidence="1">The sequence shown here is derived from an EMBL/GenBank/DDBJ whole genome shotgun (WGS) entry which is preliminary data.</text>
</comment>
<organism evidence="1 2">
    <name type="scientific">[Emmonsia] crescens</name>
    <dbReference type="NCBI Taxonomy" id="73230"/>
    <lineage>
        <taxon>Eukaryota</taxon>
        <taxon>Fungi</taxon>
        <taxon>Dikarya</taxon>
        <taxon>Ascomycota</taxon>
        <taxon>Pezizomycotina</taxon>
        <taxon>Eurotiomycetes</taxon>
        <taxon>Eurotiomycetidae</taxon>
        <taxon>Onygenales</taxon>
        <taxon>Ajellomycetaceae</taxon>
        <taxon>Emergomyces</taxon>
    </lineage>
</organism>
<dbReference type="VEuPathDB" id="FungiDB:EMCG_09760"/>
<gene>
    <name evidence="1" type="ORF">EMCG_09760</name>
</gene>
<dbReference type="Proteomes" id="UP000034164">
    <property type="component" value="Unassembled WGS sequence"/>
</dbReference>
<name>A0A0G2I0Y2_9EURO</name>
<evidence type="ECO:0008006" key="3">
    <source>
        <dbReference type="Google" id="ProtNLM"/>
    </source>
</evidence>
<protein>
    <recommendedName>
        <fullName evidence="3">F-box domain-containing protein</fullName>
    </recommendedName>
</protein>
<proteinExistence type="predicted"/>
<dbReference type="OrthoDB" id="4194555at2759"/>